<comment type="caution">
    <text evidence="13">The sequence shown here is derived from an EMBL/GenBank/DDBJ whole genome shotgun (WGS) entry which is preliminary data.</text>
</comment>
<evidence type="ECO:0000313" key="13">
    <source>
        <dbReference type="EMBL" id="GCC29912.1"/>
    </source>
</evidence>
<keyword evidence="12" id="KW-1133">Transmembrane helix</keyword>
<dbReference type="InterPro" id="IPR050705">
    <property type="entry name" value="Cytochrome_P450_3A"/>
</dbReference>
<dbReference type="Pfam" id="PF00067">
    <property type="entry name" value="p450"/>
    <property type="match status" value="1"/>
</dbReference>
<evidence type="ECO:0000256" key="7">
    <source>
        <dbReference type="ARBA" id="ARBA00023002"/>
    </source>
</evidence>
<comment type="catalytic activity">
    <reaction evidence="11">
        <text>an organic molecule + reduced [NADPH--hemoprotein reductase] + O2 = an alcohol + oxidized [NADPH--hemoprotein reductase] + H2O + H(+)</text>
        <dbReference type="Rhea" id="RHEA:17149"/>
        <dbReference type="Rhea" id="RHEA-COMP:11964"/>
        <dbReference type="Rhea" id="RHEA-COMP:11965"/>
        <dbReference type="ChEBI" id="CHEBI:15377"/>
        <dbReference type="ChEBI" id="CHEBI:15378"/>
        <dbReference type="ChEBI" id="CHEBI:15379"/>
        <dbReference type="ChEBI" id="CHEBI:30879"/>
        <dbReference type="ChEBI" id="CHEBI:57618"/>
        <dbReference type="ChEBI" id="CHEBI:58210"/>
        <dbReference type="ChEBI" id="CHEBI:142491"/>
        <dbReference type="EC" id="1.14.14.1"/>
    </reaction>
</comment>
<proteinExistence type="inferred from homology"/>
<sequence>MAVLFAESLGAIRAALSDQTWILLITFLLLLAWYSLSPYRLFRQLGVPGPRPLPFIGTFLHYRKGMFGFDTECYKKYGKIWGIYDGRRPILSIMDPDLIKTIFIKEFYTLFTNRQDFGLNGPLAESILIVQDDHWKRIRSVLSPTFTSGRLKEMCPIISHYAENLVKNAKKKAMLNESADMKDIFGTYSMDVVTSTAFSVDVDSINNPNDLFVSNIKKLIKFSFFNPVLILALVFPAVVPILAKLNFSFFPRDVNEFFMNALANLKAKRQKGVHTDRVDFLQLMVDSQVTNTSSEKQNGDSKSIDKGLTDTEILAQAMTFIFAGYETTSNTLSYTAHNLATHPDVQKKLQQEIDEAFPNKAPPTYDGVMQLEYMDMVISETLRMFPPAPRIDRVCKKDVQLNGITVPKGTVVMVPAYVLHRDPKYWPEPEEFRPERFSKENRENRVVLQESVLGRSLRVEEDDCQIRFDEFSDD</sequence>
<dbReference type="GO" id="GO:0008395">
    <property type="term" value="F:steroid hydroxylase activity"/>
    <property type="evidence" value="ECO:0007669"/>
    <property type="project" value="TreeGrafter"/>
</dbReference>
<dbReference type="InterPro" id="IPR002402">
    <property type="entry name" value="Cyt_P450_E_grp-II"/>
</dbReference>
<keyword evidence="4 11" id="KW-0479">Metal-binding</keyword>
<dbReference type="PRINTS" id="PR01689">
    <property type="entry name" value="EP450IICYP3A"/>
</dbReference>
<keyword evidence="12" id="KW-0812">Transmembrane</keyword>
<comment type="function">
    <text evidence="11">Cytochromes P450 are a group of heme-thiolate monooxygenases. In liver microsomes, this enzyme is involved in an NADPH-dependent electron transport pathway. It oxidizes a variety of structurally unrelated compounds, including steroids, fatty acids, and xenobiotics.</text>
</comment>
<evidence type="ECO:0000256" key="4">
    <source>
        <dbReference type="ARBA" id="ARBA00022723"/>
    </source>
</evidence>
<dbReference type="OrthoDB" id="1470350at2759"/>
<keyword evidence="3 11" id="KW-0349">Heme</keyword>
<accession>A0A401SHL8</accession>
<dbReference type="GO" id="GO:0016712">
    <property type="term" value="F:oxidoreductase activity, acting on paired donors, with incorporation or reduction of molecular oxygen, reduced flavin or flavoprotein as one donor, and incorporation of one atom of oxygen"/>
    <property type="evidence" value="ECO:0007669"/>
    <property type="project" value="UniProtKB-EC"/>
</dbReference>
<dbReference type="GO" id="GO:0005506">
    <property type="term" value="F:iron ion binding"/>
    <property type="evidence" value="ECO:0007669"/>
    <property type="project" value="UniProtKB-UniRule"/>
</dbReference>
<dbReference type="EC" id="1.14.14.-" evidence="11"/>
<keyword evidence="5 11" id="KW-0256">Endoplasmic reticulum</keyword>
<dbReference type="Proteomes" id="UP000287033">
    <property type="component" value="Unassembled WGS sequence"/>
</dbReference>
<name>A0A401SHL8_CHIPU</name>
<dbReference type="GO" id="GO:0020037">
    <property type="term" value="F:heme binding"/>
    <property type="evidence" value="ECO:0007669"/>
    <property type="project" value="UniProtKB-UniRule"/>
</dbReference>
<evidence type="ECO:0000256" key="1">
    <source>
        <dbReference type="ARBA" id="ARBA00001971"/>
    </source>
</evidence>
<evidence type="ECO:0000256" key="11">
    <source>
        <dbReference type="RuleBase" id="RU368049"/>
    </source>
</evidence>
<dbReference type="PRINTS" id="PR00464">
    <property type="entry name" value="EP450II"/>
</dbReference>
<dbReference type="InterPro" id="IPR036396">
    <property type="entry name" value="Cyt_P450_sf"/>
</dbReference>
<dbReference type="InterPro" id="IPR001128">
    <property type="entry name" value="Cyt_P450"/>
</dbReference>
<organism evidence="13 14">
    <name type="scientific">Chiloscyllium punctatum</name>
    <name type="common">Brownbanded bambooshark</name>
    <name type="synonym">Hemiscyllium punctatum</name>
    <dbReference type="NCBI Taxonomy" id="137246"/>
    <lineage>
        <taxon>Eukaryota</taxon>
        <taxon>Metazoa</taxon>
        <taxon>Chordata</taxon>
        <taxon>Craniata</taxon>
        <taxon>Vertebrata</taxon>
        <taxon>Chondrichthyes</taxon>
        <taxon>Elasmobranchii</taxon>
        <taxon>Galeomorphii</taxon>
        <taxon>Galeoidea</taxon>
        <taxon>Orectolobiformes</taxon>
        <taxon>Hemiscylliidae</taxon>
        <taxon>Chiloscyllium</taxon>
    </lineage>
</organism>
<evidence type="ECO:0000256" key="5">
    <source>
        <dbReference type="ARBA" id="ARBA00022824"/>
    </source>
</evidence>
<evidence type="ECO:0000256" key="2">
    <source>
        <dbReference type="ARBA" id="ARBA00010617"/>
    </source>
</evidence>
<keyword evidence="9 11" id="KW-0503">Monooxygenase</keyword>
<keyword evidence="8 11" id="KW-0408">Iron</keyword>
<protein>
    <recommendedName>
        <fullName evidence="11">Cytochrome P450 3A</fullName>
        <ecNumber evidence="11">1.14.14.-</ecNumber>
    </recommendedName>
</protein>
<evidence type="ECO:0000256" key="10">
    <source>
        <dbReference type="ARBA" id="ARBA00023136"/>
    </source>
</evidence>
<keyword evidence="6 11" id="KW-0492">Microsome</keyword>
<dbReference type="STRING" id="137246.A0A401SHL8"/>
<dbReference type="OMA" id="QPFHTGP"/>
<dbReference type="SUPFAM" id="SSF48264">
    <property type="entry name" value="Cytochrome P450"/>
    <property type="match status" value="1"/>
</dbReference>
<dbReference type="AlphaFoldDB" id="A0A401SHL8"/>
<evidence type="ECO:0000313" key="14">
    <source>
        <dbReference type="Proteomes" id="UP000287033"/>
    </source>
</evidence>
<feature type="transmembrane region" description="Helical" evidence="12">
    <location>
        <begin position="224"/>
        <end position="243"/>
    </location>
</feature>
<dbReference type="GO" id="GO:0005789">
    <property type="term" value="C:endoplasmic reticulum membrane"/>
    <property type="evidence" value="ECO:0007669"/>
    <property type="project" value="UniProtKB-SubCell"/>
</dbReference>
<reference evidence="13 14" key="1">
    <citation type="journal article" date="2018" name="Nat. Ecol. Evol.">
        <title>Shark genomes provide insights into elasmobranch evolution and the origin of vertebrates.</title>
        <authorList>
            <person name="Hara Y"/>
            <person name="Yamaguchi K"/>
            <person name="Onimaru K"/>
            <person name="Kadota M"/>
            <person name="Koyanagi M"/>
            <person name="Keeley SD"/>
            <person name="Tatsumi K"/>
            <person name="Tanaka K"/>
            <person name="Motone F"/>
            <person name="Kageyama Y"/>
            <person name="Nozu R"/>
            <person name="Adachi N"/>
            <person name="Nishimura O"/>
            <person name="Nakagawa R"/>
            <person name="Tanegashima C"/>
            <person name="Kiyatake I"/>
            <person name="Matsumoto R"/>
            <person name="Murakumo K"/>
            <person name="Nishida K"/>
            <person name="Terakita A"/>
            <person name="Kuratani S"/>
            <person name="Sato K"/>
            <person name="Hyodo S Kuraku.S."/>
        </authorList>
    </citation>
    <scope>NUCLEOTIDE SEQUENCE [LARGE SCALE GENOMIC DNA]</scope>
</reference>
<dbReference type="EMBL" id="BEZZ01000273">
    <property type="protein sequence ID" value="GCC29912.1"/>
    <property type="molecule type" value="Genomic_DNA"/>
</dbReference>
<comment type="cofactor">
    <cofactor evidence="1 11">
        <name>heme</name>
        <dbReference type="ChEBI" id="CHEBI:30413"/>
    </cofactor>
</comment>
<gene>
    <name evidence="13" type="ORF">chiPu_0008356</name>
</gene>
<comment type="subcellular location">
    <subcellularLocation>
        <location evidence="11">Endoplasmic reticulum membrane</location>
    </subcellularLocation>
    <subcellularLocation>
        <location evidence="11">Microsome membrane</location>
    </subcellularLocation>
</comment>
<dbReference type="InterPro" id="IPR008072">
    <property type="entry name" value="Cyt_P450_E_CYP3A"/>
</dbReference>
<evidence type="ECO:0000256" key="9">
    <source>
        <dbReference type="ARBA" id="ARBA00023033"/>
    </source>
</evidence>
<evidence type="ECO:0000256" key="8">
    <source>
        <dbReference type="ARBA" id="ARBA00023004"/>
    </source>
</evidence>
<dbReference type="PANTHER" id="PTHR24302:SF15">
    <property type="entry name" value="FATTY-ACID PEROXYGENASE"/>
    <property type="match status" value="1"/>
</dbReference>
<keyword evidence="14" id="KW-1185">Reference proteome</keyword>
<dbReference type="FunFam" id="1.10.630.10:FF:000003">
    <property type="entry name" value="cytochrome P450 3A12-like isoform X2"/>
    <property type="match status" value="1"/>
</dbReference>
<dbReference type="Gene3D" id="1.10.630.10">
    <property type="entry name" value="Cytochrome P450"/>
    <property type="match status" value="1"/>
</dbReference>
<evidence type="ECO:0000256" key="3">
    <source>
        <dbReference type="ARBA" id="ARBA00022617"/>
    </source>
</evidence>
<feature type="transmembrane region" description="Helical" evidence="12">
    <location>
        <begin position="20"/>
        <end position="36"/>
    </location>
</feature>
<comment type="similarity">
    <text evidence="2 11">Belongs to the cytochrome P450 family.</text>
</comment>
<dbReference type="PRINTS" id="PR00385">
    <property type="entry name" value="P450"/>
</dbReference>
<keyword evidence="7 11" id="KW-0560">Oxidoreductase</keyword>
<evidence type="ECO:0000256" key="12">
    <source>
        <dbReference type="SAM" id="Phobius"/>
    </source>
</evidence>
<evidence type="ECO:0000256" key="6">
    <source>
        <dbReference type="ARBA" id="ARBA00022848"/>
    </source>
</evidence>
<dbReference type="PANTHER" id="PTHR24302">
    <property type="entry name" value="CYTOCHROME P450 FAMILY 3"/>
    <property type="match status" value="1"/>
</dbReference>
<keyword evidence="10 12" id="KW-0472">Membrane</keyword>